<organism evidence="2 3">
    <name type="scientific">Rubroshorea leprosula</name>
    <dbReference type="NCBI Taxonomy" id="152421"/>
    <lineage>
        <taxon>Eukaryota</taxon>
        <taxon>Viridiplantae</taxon>
        <taxon>Streptophyta</taxon>
        <taxon>Embryophyta</taxon>
        <taxon>Tracheophyta</taxon>
        <taxon>Spermatophyta</taxon>
        <taxon>Magnoliopsida</taxon>
        <taxon>eudicotyledons</taxon>
        <taxon>Gunneridae</taxon>
        <taxon>Pentapetalae</taxon>
        <taxon>rosids</taxon>
        <taxon>malvids</taxon>
        <taxon>Malvales</taxon>
        <taxon>Dipterocarpaceae</taxon>
        <taxon>Rubroshorea</taxon>
    </lineage>
</organism>
<dbReference type="SMART" id="SM01045">
    <property type="entry name" value="BURP"/>
    <property type="match status" value="1"/>
</dbReference>
<evidence type="ECO:0000313" key="2">
    <source>
        <dbReference type="EMBL" id="GKV16582.1"/>
    </source>
</evidence>
<feature type="domain" description="BURP" evidence="1">
    <location>
        <begin position="1"/>
        <end position="199"/>
    </location>
</feature>
<evidence type="ECO:0000313" key="3">
    <source>
        <dbReference type="Proteomes" id="UP001054252"/>
    </source>
</evidence>
<name>A0AAV5JYY8_9ROSI</name>
<dbReference type="InterPro" id="IPR004873">
    <property type="entry name" value="BURP_dom"/>
</dbReference>
<dbReference type="PROSITE" id="PS51277">
    <property type="entry name" value="BURP"/>
    <property type="match status" value="1"/>
</dbReference>
<sequence length="199" mass="22270">MKLPGFTKTHNQATFLPRAFADSMPFSSNKFSDILKLFSMDPKSVEARMMKQNIEDCETAAIEGEDKYCATSLESLIDLSVSRLGKKIQVLSTEVEKETKAEKFTIGKGVKNMGEKDLVCHKLRYPYAVFLCHSIDKTDVYKVPLIGSDGTKVKAIAVCHKDTSTWNPKHLAFQVLKVKPGSVPICHFLAKETIVWLPN</sequence>
<dbReference type="PANTHER" id="PTHR31236:SF64">
    <property type="entry name" value="BURP DOMAIN PROTEIN RD22-LIKE"/>
    <property type="match status" value="1"/>
</dbReference>
<comment type="caution">
    <text evidence="2">The sequence shown here is derived from an EMBL/GenBank/DDBJ whole genome shotgun (WGS) entry which is preliminary data.</text>
</comment>
<reference evidence="2 3" key="1">
    <citation type="journal article" date="2021" name="Commun. Biol.">
        <title>The genome of Shorea leprosula (Dipterocarpaceae) highlights the ecological relevance of drought in aseasonal tropical rainforests.</title>
        <authorList>
            <person name="Ng K.K.S."/>
            <person name="Kobayashi M.J."/>
            <person name="Fawcett J.A."/>
            <person name="Hatakeyama M."/>
            <person name="Paape T."/>
            <person name="Ng C.H."/>
            <person name="Ang C.C."/>
            <person name="Tnah L.H."/>
            <person name="Lee C.T."/>
            <person name="Nishiyama T."/>
            <person name="Sese J."/>
            <person name="O'Brien M.J."/>
            <person name="Copetti D."/>
            <person name="Mohd Noor M.I."/>
            <person name="Ong R.C."/>
            <person name="Putra M."/>
            <person name="Sireger I.Z."/>
            <person name="Indrioko S."/>
            <person name="Kosugi Y."/>
            <person name="Izuno A."/>
            <person name="Isagi Y."/>
            <person name="Lee S.L."/>
            <person name="Shimizu K.K."/>
        </authorList>
    </citation>
    <scope>NUCLEOTIDE SEQUENCE [LARGE SCALE GENOMIC DNA]</scope>
    <source>
        <strain evidence="2">214</strain>
    </source>
</reference>
<dbReference type="Proteomes" id="UP001054252">
    <property type="component" value="Unassembled WGS sequence"/>
</dbReference>
<dbReference type="AlphaFoldDB" id="A0AAV5JYY8"/>
<protein>
    <recommendedName>
        <fullName evidence="1">BURP domain-containing protein</fullName>
    </recommendedName>
</protein>
<dbReference type="EMBL" id="BPVZ01000046">
    <property type="protein sequence ID" value="GKV16582.1"/>
    <property type="molecule type" value="Genomic_DNA"/>
</dbReference>
<dbReference type="PANTHER" id="PTHR31236">
    <property type="entry name" value="BURP DOMAIN PROTEIN USPL1-LIKE"/>
    <property type="match status" value="1"/>
</dbReference>
<keyword evidence="3" id="KW-1185">Reference proteome</keyword>
<dbReference type="Pfam" id="PF03181">
    <property type="entry name" value="BURP"/>
    <property type="match status" value="1"/>
</dbReference>
<accession>A0AAV5JYY8</accession>
<gene>
    <name evidence="2" type="ORF">SLEP1_g27204</name>
</gene>
<dbReference type="InterPro" id="IPR044816">
    <property type="entry name" value="BURP"/>
</dbReference>
<evidence type="ECO:0000259" key="1">
    <source>
        <dbReference type="PROSITE" id="PS51277"/>
    </source>
</evidence>
<proteinExistence type="predicted"/>